<feature type="transmembrane region" description="Helical" evidence="8">
    <location>
        <begin position="104"/>
        <end position="121"/>
    </location>
</feature>
<feature type="transmembrane region" description="Helical" evidence="8">
    <location>
        <begin position="133"/>
        <end position="156"/>
    </location>
</feature>
<dbReference type="Gene3D" id="1.20.1250.20">
    <property type="entry name" value="MFS general substrate transporter like domains"/>
    <property type="match status" value="1"/>
</dbReference>
<keyword evidence="6 8" id="KW-1133">Transmembrane helix</keyword>
<dbReference type="PROSITE" id="PS50850">
    <property type="entry name" value="MFS"/>
    <property type="match status" value="1"/>
</dbReference>
<accession>A0A841Q8J9</accession>
<feature type="transmembrane region" description="Helical" evidence="8">
    <location>
        <begin position="297"/>
        <end position="319"/>
    </location>
</feature>
<dbReference type="Proteomes" id="UP000581688">
    <property type="component" value="Unassembled WGS sequence"/>
</dbReference>
<evidence type="ECO:0000256" key="7">
    <source>
        <dbReference type="ARBA" id="ARBA00023136"/>
    </source>
</evidence>
<gene>
    <name evidence="10" type="ORF">HNQ94_003219</name>
</gene>
<keyword evidence="3" id="KW-0813">Transport</keyword>
<comment type="caution">
    <text evidence="10">The sequence shown here is derived from an EMBL/GenBank/DDBJ whole genome shotgun (WGS) entry which is preliminary data.</text>
</comment>
<evidence type="ECO:0000256" key="5">
    <source>
        <dbReference type="ARBA" id="ARBA00022692"/>
    </source>
</evidence>
<evidence type="ECO:0000256" key="6">
    <source>
        <dbReference type="ARBA" id="ARBA00022989"/>
    </source>
</evidence>
<dbReference type="InterPro" id="IPR036259">
    <property type="entry name" value="MFS_trans_sf"/>
</dbReference>
<feature type="transmembrane region" description="Helical" evidence="8">
    <location>
        <begin position="39"/>
        <end position="62"/>
    </location>
</feature>
<dbReference type="InterPro" id="IPR020846">
    <property type="entry name" value="MFS_dom"/>
</dbReference>
<evidence type="ECO:0000256" key="2">
    <source>
        <dbReference type="ARBA" id="ARBA00008335"/>
    </source>
</evidence>
<dbReference type="GO" id="GO:0005886">
    <property type="term" value="C:plasma membrane"/>
    <property type="evidence" value="ECO:0007669"/>
    <property type="project" value="UniProtKB-SubCell"/>
</dbReference>
<dbReference type="EMBL" id="JACHGH010000011">
    <property type="protein sequence ID" value="MBB6454730.1"/>
    <property type="molecule type" value="Genomic_DNA"/>
</dbReference>
<keyword evidence="5 8" id="KW-0812">Transmembrane</keyword>
<feature type="transmembrane region" description="Helical" evidence="8">
    <location>
        <begin position="74"/>
        <end position="92"/>
    </location>
</feature>
<feature type="transmembrane region" description="Helical" evidence="8">
    <location>
        <begin position="240"/>
        <end position="261"/>
    </location>
</feature>
<dbReference type="AlphaFoldDB" id="A0A841Q8J9"/>
<feature type="transmembrane region" description="Helical" evidence="8">
    <location>
        <begin position="354"/>
        <end position="372"/>
    </location>
</feature>
<dbReference type="RefSeq" id="WP_174497227.1">
    <property type="nucleotide sequence ID" value="NZ_CADDWK010000012.1"/>
</dbReference>
<dbReference type="PANTHER" id="PTHR43271">
    <property type="entry name" value="BLL2771 PROTEIN"/>
    <property type="match status" value="1"/>
</dbReference>
<evidence type="ECO:0000259" key="9">
    <source>
        <dbReference type="PROSITE" id="PS50850"/>
    </source>
</evidence>
<evidence type="ECO:0000256" key="3">
    <source>
        <dbReference type="ARBA" id="ARBA00022448"/>
    </source>
</evidence>
<keyword evidence="11" id="KW-1185">Reference proteome</keyword>
<comment type="subcellular location">
    <subcellularLocation>
        <location evidence="1">Cell membrane</location>
        <topology evidence="1">Multi-pass membrane protein</topology>
    </subcellularLocation>
</comment>
<sequence>MIKNVKVTSTILIIAGIFIASNLYTMLPVQTFLTEKFSISLQLSSLASFCFIISYAFGLLCFGIGTDLFNERTILLIGMLILSIVTYSISFVNDYGVFLFSRSIQGFFAASFAPAAFSYIFKYFQGKTQTMSIALINTGFLFAGIFGQIIAAYFVFSHSFQTLFYAFSGFYFICFVLLYLTLAKEEKTTTASTNLLRYIVTLIRYSPLQKLYITAFFLLFTVMLFYGGFELYLVKNGESFPFSLQVFRIIGLIGIVPAFFASRLEAKYGAKDVLLYSLILMTIGFIFPLITLNEWTLIFSSIFMIASTSLTIPMVILLVGKCAASAKGRAISVYSFMLLTGASIGSVLAAFIPFHFILLGIAILFIGLVYIVKMLKVNNSYG</sequence>
<name>A0A841Q8J9_9BACI</name>
<dbReference type="GO" id="GO:0022857">
    <property type="term" value="F:transmembrane transporter activity"/>
    <property type="evidence" value="ECO:0007669"/>
    <property type="project" value="InterPro"/>
</dbReference>
<feature type="transmembrane region" description="Helical" evidence="8">
    <location>
        <begin position="162"/>
        <end position="182"/>
    </location>
</feature>
<protein>
    <submittedName>
        <fullName evidence="10">MFS family permease</fullName>
    </submittedName>
</protein>
<proteinExistence type="inferred from homology"/>
<keyword evidence="7 8" id="KW-0472">Membrane</keyword>
<evidence type="ECO:0000256" key="1">
    <source>
        <dbReference type="ARBA" id="ARBA00004651"/>
    </source>
</evidence>
<evidence type="ECO:0000313" key="10">
    <source>
        <dbReference type="EMBL" id="MBB6454730.1"/>
    </source>
</evidence>
<evidence type="ECO:0000256" key="8">
    <source>
        <dbReference type="SAM" id="Phobius"/>
    </source>
</evidence>
<feature type="transmembrane region" description="Helical" evidence="8">
    <location>
        <begin position="273"/>
        <end position="291"/>
    </location>
</feature>
<keyword evidence="4" id="KW-1003">Cell membrane</keyword>
<reference evidence="10 11" key="1">
    <citation type="submission" date="2020-08" db="EMBL/GenBank/DDBJ databases">
        <title>Genomic Encyclopedia of Type Strains, Phase IV (KMG-IV): sequencing the most valuable type-strain genomes for metagenomic binning, comparative biology and taxonomic classification.</title>
        <authorList>
            <person name="Goeker M."/>
        </authorList>
    </citation>
    <scope>NUCLEOTIDE SEQUENCE [LARGE SCALE GENOMIC DNA]</scope>
    <source>
        <strain evidence="10 11">DSM 19612</strain>
    </source>
</reference>
<dbReference type="Pfam" id="PF07690">
    <property type="entry name" value="MFS_1"/>
    <property type="match status" value="1"/>
</dbReference>
<feature type="transmembrane region" description="Helical" evidence="8">
    <location>
        <begin position="211"/>
        <end position="234"/>
    </location>
</feature>
<organism evidence="10 11">
    <name type="scientific">Salirhabdus euzebyi</name>
    <dbReference type="NCBI Taxonomy" id="394506"/>
    <lineage>
        <taxon>Bacteria</taxon>
        <taxon>Bacillati</taxon>
        <taxon>Bacillota</taxon>
        <taxon>Bacilli</taxon>
        <taxon>Bacillales</taxon>
        <taxon>Bacillaceae</taxon>
        <taxon>Salirhabdus</taxon>
    </lineage>
</organism>
<evidence type="ECO:0000313" key="11">
    <source>
        <dbReference type="Proteomes" id="UP000581688"/>
    </source>
</evidence>
<feature type="domain" description="Major facilitator superfamily (MFS) profile" evidence="9">
    <location>
        <begin position="8"/>
        <end position="379"/>
    </location>
</feature>
<comment type="similarity">
    <text evidence="2">Belongs to the major facilitator superfamily.</text>
</comment>
<feature type="transmembrane region" description="Helical" evidence="8">
    <location>
        <begin position="7"/>
        <end position="27"/>
    </location>
</feature>
<feature type="transmembrane region" description="Helical" evidence="8">
    <location>
        <begin position="331"/>
        <end position="348"/>
    </location>
</feature>
<evidence type="ECO:0000256" key="4">
    <source>
        <dbReference type="ARBA" id="ARBA00022475"/>
    </source>
</evidence>
<dbReference type="PANTHER" id="PTHR43271:SF2">
    <property type="entry name" value="BLL2771 PROTEIN"/>
    <property type="match status" value="1"/>
</dbReference>
<dbReference type="SUPFAM" id="SSF103473">
    <property type="entry name" value="MFS general substrate transporter"/>
    <property type="match status" value="1"/>
</dbReference>
<dbReference type="InterPro" id="IPR011701">
    <property type="entry name" value="MFS"/>
</dbReference>